<accession>A0A0F9BL60</accession>
<organism evidence="1">
    <name type="scientific">marine sediment metagenome</name>
    <dbReference type="NCBI Taxonomy" id="412755"/>
    <lineage>
        <taxon>unclassified sequences</taxon>
        <taxon>metagenomes</taxon>
        <taxon>ecological metagenomes</taxon>
    </lineage>
</organism>
<proteinExistence type="predicted"/>
<evidence type="ECO:0000313" key="1">
    <source>
        <dbReference type="EMBL" id="KKL22580.1"/>
    </source>
</evidence>
<feature type="non-terminal residue" evidence="1">
    <location>
        <position position="1"/>
    </location>
</feature>
<name>A0A0F9BL60_9ZZZZ</name>
<dbReference type="AlphaFoldDB" id="A0A0F9BL60"/>
<dbReference type="EMBL" id="LAZR01037295">
    <property type="protein sequence ID" value="KKL22580.1"/>
    <property type="molecule type" value="Genomic_DNA"/>
</dbReference>
<gene>
    <name evidence="1" type="ORF">LCGC14_2433990</name>
</gene>
<protein>
    <submittedName>
        <fullName evidence="1">Uncharacterized protein</fullName>
    </submittedName>
</protein>
<reference evidence="1" key="1">
    <citation type="journal article" date="2015" name="Nature">
        <title>Complex archaea that bridge the gap between prokaryotes and eukaryotes.</title>
        <authorList>
            <person name="Spang A."/>
            <person name="Saw J.H."/>
            <person name="Jorgensen S.L."/>
            <person name="Zaremba-Niedzwiedzka K."/>
            <person name="Martijn J."/>
            <person name="Lind A.E."/>
            <person name="van Eijk R."/>
            <person name="Schleper C."/>
            <person name="Guy L."/>
            <person name="Ettema T.J."/>
        </authorList>
    </citation>
    <scope>NUCLEOTIDE SEQUENCE</scope>
</reference>
<sequence>PKLLKLYTIRRTLRLIATKGQKR</sequence>
<comment type="caution">
    <text evidence="1">The sequence shown here is derived from an EMBL/GenBank/DDBJ whole genome shotgun (WGS) entry which is preliminary data.</text>
</comment>